<dbReference type="SUPFAM" id="SSF56112">
    <property type="entry name" value="Protein kinase-like (PK-like)"/>
    <property type="match status" value="1"/>
</dbReference>
<comment type="caution">
    <text evidence="7">The sequence shown here is derived from an EMBL/GenBank/DDBJ whole genome shotgun (WGS) entry which is preliminary data.</text>
</comment>
<dbReference type="GO" id="GO:0005524">
    <property type="term" value="F:ATP binding"/>
    <property type="evidence" value="ECO:0007669"/>
    <property type="project" value="UniProtKB-KW"/>
</dbReference>
<evidence type="ECO:0000256" key="1">
    <source>
        <dbReference type="ARBA" id="ARBA00010165"/>
    </source>
</evidence>
<dbReference type="RefSeq" id="WP_259530114.1">
    <property type="nucleotide sequence ID" value="NZ_JANLCK010000008.1"/>
</dbReference>
<dbReference type="AlphaFoldDB" id="A0AA42BVX7"/>
<reference evidence="7" key="1">
    <citation type="submission" date="2022-08" db="EMBL/GenBank/DDBJ databases">
        <authorList>
            <person name="Deng Y."/>
            <person name="Han X.-F."/>
            <person name="Zhang Y.-Q."/>
        </authorList>
    </citation>
    <scope>NUCLEOTIDE SEQUENCE</scope>
    <source>
        <strain evidence="7">CPCC 203407</strain>
    </source>
</reference>
<dbReference type="Gene3D" id="3.90.1200.10">
    <property type="match status" value="1"/>
</dbReference>
<evidence type="ECO:0000259" key="6">
    <source>
        <dbReference type="Pfam" id="PF01636"/>
    </source>
</evidence>
<sequence length="422" mass="44575">MTADASAGYALLTDRDNVIAHLHERGLLHLVAGGDGAGAVGGAESAASIEVVEVTAGNMNRVFIARGPAGSLAVKQAPPWVQVAGPEWPIDPSRIVSEARTYERLAERVPESIPQIVDFDESRYVLVMEDLSALEVLRDALVRRIATPDDALEIDFEALGAVVGRFVGSLAAATSRLALGDEEHARLVELAANPELCALTVDVVLDEPYREHEHNHWHPALSSRVRELYADDDVREAVAAVRGAFDTRHEALVHGDLHSGSVMIGRGGVDGGAGGGADGGAVGGPQRVVVFDPEFSFVGPIGLDLGLFWANLELAAIAASSVGDEELALERYSAVPASWAAFAEVWSAAGHPLSSLQAIERDAWRFAGVEGIRRAVGYSHAADIESLPSALVPDASVRLFDAARHHLLTGEAVRSQPFAADA</sequence>
<dbReference type="EMBL" id="JANLCK010000008">
    <property type="protein sequence ID" value="MCS5727144.1"/>
    <property type="molecule type" value="Genomic_DNA"/>
</dbReference>
<dbReference type="PANTHER" id="PTHR34273:SF2">
    <property type="entry name" value="METHYLTHIORIBOSE KINASE"/>
    <property type="match status" value="1"/>
</dbReference>
<keyword evidence="5" id="KW-0067">ATP-binding</keyword>
<dbReference type="PANTHER" id="PTHR34273">
    <property type="entry name" value="METHYLTHIORIBOSE KINASE"/>
    <property type="match status" value="1"/>
</dbReference>
<proteinExistence type="inferred from homology"/>
<dbReference type="Proteomes" id="UP001165587">
    <property type="component" value="Unassembled WGS sequence"/>
</dbReference>
<dbReference type="InterPro" id="IPR002575">
    <property type="entry name" value="Aminoglycoside_PTrfase"/>
</dbReference>
<dbReference type="Gene3D" id="3.30.200.20">
    <property type="entry name" value="Phosphorylase Kinase, domain 1"/>
    <property type="match status" value="1"/>
</dbReference>
<evidence type="ECO:0000313" key="8">
    <source>
        <dbReference type="Proteomes" id="UP001165587"/>
    </source>
</evidence>
<keyword evidence="3" id="KW-0547">Nucleotide-binding</keyword>
<name>A0AA42BVX7_9MICO</name>
<accession>A0AA42BVX7</accession>
<evidence type="ECO:0000256" key="4">
    <source>
        <dbReference type="ARBA" id="ARBA00022777"/>
    </source>
</evidence>
<keyword evidence="4" id="KW-0418">Kinase</keyword>
<dbReference type="InterPro" id="IPR011009">
    <property type="entry name" value="Kinase-like_dom_sf"/>
</dbReference>
<evidence type="ECO:0000256" key="3">
    <source>
        <dbReference type="ARBA" id="ARBA00022741"/>
    </source>
</evidence>
<protein>
    <submittedName>
        <fullName evidence="7">Phosphotransferase</fullName>
    </submittedName>
</protein>
<evidence type="ECO:0000256" key="5">
    <source>
        <dbReference type="ARBA" id="ARBA00022840"/>
    </source>
</evidence>
<gene>
    <name evidence="7" type="ORF">N1028_14685</name>
</gene>
<evidence type="ECO:0000256" key="2">
    <source>
        <dbReference type="ARBA" id="ARBA00022679"/>
    </source>
</evidence>
<evidence type="ECO:0000313" key="7">
    <source>
        <dbReference type="EMBL" id="MCS5727144.1"/>
    </source>
</evidence>
<keyword evidence="2" id="KW-0808">Transferase</keyword>
<keyword evidence="8" id="KW-1185">Reference proteome</keyword>
<dbReference type="Pfam" id="PF01636">
    <property type="entry name" value="APH"/>
    <property type="match status" value="1"/>
</dbReference>
<feature type="domain" description="Aminoglycoside phosphotransferase" evidence="6">
    <location>
        <begin position="52"/>
        <end position="269"/>
    </location>
</feature>
<comment type="similarity">
    <text evidence="1">Belongs to the methylthioribose kinase family.</text>
</comment>
<organism evidence="7 8">
    <name type="scientific">Herbiconiux oxytropis</name>
    <dbReference type="NCBI Taxonomy" id="2970915"/>
    <lineage>
        <taxon>Bacteria</taxon>
        <taxon>Bacillati</taxon>
        <taxon>Actinomycetota</taxon>
        <taxon>Actinomycetes</taxon>
        <taxon>Micrococcales</taxon>
        <taxon>Microbacteriaceae</taxon>
        <taxon>Herbiconiux</taxon>
    </lineage>
</organism>
<dbReference type="GO" id="GO:0016301">
    <property type="term" value="F:kinase activity"/>
    <property type="evidence" value="ECO:0007669"/>
    <property type="project" value="UniProtKB-KW"/>
</dbReference>